<feature type="region of interest" description="Disordered" evidence="1">
    <location>
        <begin position="74"/>
        <end position="131"/>
    </location>
</feature>
<gene>
    <name evidence="2" type="ORF">Pmani_034928</name>
</gene>
<sequence length="131" mass="13850">MPPSPSTAASYTLVFLSISNPTYYLLLLLPPSRLPLTTSILSPTPPTLPILAPSRLPLTTIGLPPHHFRTILSSAHGLHSLTPPPPPSPSPGTCPSASAHSSYHHPTPSASLPASKDPHTNINNKYRKSST</sequence>
<proteinExistence type="predicted"/>
<dbReference type="AlphaFoldDB" id="A0AAE1TR30"/>
<evidence type="ECO:0000313" key="3">
    <source>
        <dbReference type="Proteomes" id="UP001292094"/>
    </source>
</evidence>
<keyword evidence="3" id="KW-1185">Reference proteome</keyword>
<name>A0AAE1TR30_9EUCA</name>
<protein>
    <submittedName>
        <fullName evidence="2">Uncharacterized protein</fullName>
    </submittedName>
</protein>
<evidence type="ECO:0000313" key="2">
    <source>
        <dbReference type="EMBL" id="KAK4292295.1"/>
    </source>
</evidence>
<dbReference type="Proteomes" id="UP001292094">
    <property type="component" value="Unassembled WGS sequence"/>
</dbReference>
<dbReference type="EMBL" id="JAWZYT010004876">
    <property type="protein sequence ID" value="KAK4292295.1"/>
    <property type="molecule type" value="Genomic_DNA"/>
</dbReference>
<comment type="caution">
    <text evidence="2">The sequence shown here is derived from an EMBL/GenBank/DDBJ whole genome shotgun (WGS) entry which is preliminary data.</text>
</comment>
<accession>A0AAE1TR30</accession>
<evidence type="ECO:0000256" key="1">
    <source>
        <dbReference type="SAM" id="MobiDB-lite"/>
    </source>
</evidence>
<organism evidence="2 3">
    <name type="scientific">Petrolisthes manimaculis</name>
    <dbReference type="NCBI Taxonomy" id="1843537"/>
    <lineage>
        <taxon>Eukaryota</taxon>
        <taxon>Metazoa</taxon>
        <taxon>Ecdysozoa</taxon>
        <taxon>Arthropoda</taxon>
        <taxon>Crustacea</taxon>
        <taxon>Multicrustacea</taxon>
        <taxon>Malacostraca</taxon>
        <taxon>Eumalacostraca</taxon>
        <taxon>Eucarida</taxon>
        <taxon>Decapoda</taxon>
        <taxon>Pleocyemata</taxon>
        <taxon>Anomura</taxon>
        <taxon>Galatheoidea</taxon>
        <taxon>Porcellanidae</taxon>
        <taxon>Petrolisthes</taxon>
    </lineage>
</organism>
<feature type="compositionally biased region" description="Low complexity" evidence="1">
    <location>
        <begin position="93"/>
        <end position="111"/>
    </location>
</feature>
<reference evidence="2" key="1">
    <citation type="submission" date="2023-11" db="EMBL/GenBank/DDBJ databases">
        <title>Genome assemblies of two species of porcelain crab, Petrolisthes cinctipes and Petrolisthes manimaculis (Anomura: Porcellanidae).</title>
        <authorList>
            <person name="Angst P."/>
        </authorList>
    </citation>
    <scope>NUCLEOTIDE SEQUENCE</scope>
    <source>
        <strain evidence="2">PB745_02</strain>
        <tissue evidence="2">Gill</tissue>
    </source>
</reference>
<feature type="compositionally biased region" description="Pro residues" evidence="1">
    <location>
        <begin position="82"/>
        <end position="92"/>
    </location>
</feature>